<evidence type="ECO:0000313" key="2">
    <source>
        <dbReference type="Proteomes" id="UP001159363"/>
    </source>
</evidence>
<sequence>MCLTCHYVNDRCEQKSLCLDVIPFQHPRRTSENICELLKSHIPCTAHTLQLVIKDTFLNLKNISDMCAKSRRNFGYFKHCGSATKHLKCVEINMSMHRFVRDEPTQFYCMAFA</sequence>
<evidence type="ECO:0000313" key="1">
    <source>
        <dbReference type="EMBL" id="KAJ8880973.1"/>
    </source>
</evidence>
<dbReference type="SUPFAM" id="SSF53098">
    <property type="entry name" value="Ribonuclease H-like"/>
    <property type="match status" value="1"/>
</dbReference>
<name>A0ABQ9HA54_9NEOP</name>
<dbReference type="InterPro" id="IPR012337">
    <property type="entry name" value="RNaseH-like_sf"/>
</dbReference>
<protein>
    <submittedName>
        <fullName evidence="1">Uncharacterized protein</fullName>
    </submittedName>
</protein>
<accession>A0ABQ9HA54</accession>
<gene>
    <name evidence="1" type="ORF">PR048_017446</name>
</gene>
<comment type="caution">
    <text evidence="1">The sequence shown here is derived from an EMBL/GenBank/DDBJ whole genome shotgun (WGS) entry which is preliminary data.</text>
</comment>
<dbReference type="Proteomes" id="UP001159363">
    <property type="component" value="Chromosome 5"/>
</dbReference>
<proteinExistence type="predicted"/>
<keyword evidence="2" id="KW-1185">Reference proteome</keyword>
<dbReference type="EMBL" id="JARBHB010000006">
    <property type="protein sequence ID" value="KAJ8880973.1"/>
    <property type="molecule type" value="Genomic_DNA"/>
</dbReference>
<reference evidence="1 2" key="1">
    <citation type="submission" date="2023-02" db="EMBL/GenBank/DDBJ databases">
        <title>LHISI_Scaffold_Assembly.</title>
        <authorList>
            <person name="Stuart O.P."/>
            <person name="Cleave R."/>
            <person name="Magrath M.J.L."/>
            <person name="Mikheyev A.S."/>
        </authorList>
    </citation>
    <scope>NUCLEOTIDE SEQUENCE [LARGE SCALE GENOMIC DNA]</scope>
    <source>
        <strain evidence="1">Daus_M_001</strain>
        <tissue evidence="1">Leg muscle</tissue>
    </source>
</reference>
<organism evidence="1 2">
    <name type="scientific">Dryococelus australis</name>
    <dbReference type="NCBI Taxonomy" id="614101"/>
    <lineage>
        <taxon>Eukaryota</taxon>
        <taxon>Metazoa</taxon>
        <taxon>Ecdysozoa</taxon>
        <taxon>Arthropoda</taxon>
        <taxon>Hexapoda</taxon>
        <taxon>Insecta</taxon>
        <taxon>Pterygota</taxon>
        <taxon>Neoptera</taxon>
        <taxon>Polyneoptera</taxon>
        <taxon>Phasmatodea</taxon>
        <taxon>Verophasmatodea</taxon>
        <taxon>Anareolatae</taxon>
        <taxon>Phasmatidae</taxon>
        <taxon>Eurycanthinae</taxon>
        <taxon>Dryococelus</taxon>
    </lineage>
</organism>